<dbReference type="SFLD" id="SFLDG01082">
    <property type="entry name" value="B12-binding_domain_containing"/>
    <property type="match status" value="1"/>
</dbReference>
<dbReference type="InterPro" id="IPR013704">
    <property type="entry name" value="UPF0313_N"/>
</dbReference>
<keyword evidence="3 6" id="KW-0479">Metal-binding</keyword>
<dbReference type="HAMAP" id="MF_01251">
    <property type="entry name" value="UPF0313"/>
    <property type="match status" value="1"/>
</dbReference>
<dbReference type="STRING" id="1817813.A2008_03430"/>
<dbReference type="GO" id="GO:0003824">
    <property type="term" value="F:catalytic activity"/>
    <property type="evidence" value="ECO:0007669"/>
    <property type="project" value="InterPro"/>
</dbReference>
<keyword evidence="5 6" id="KW-0411">Iron-sulfur</keyword>
<dbReference type="GO" id="GO:0051539">
    <property type="term" value="F:4 iron, 4 sulfur cluster binding"/>
    <property type="evidence" value="ECO:0007669"/>
    <property type="project" value="UniProtKB-KW"/>
</dbReference>
<evidence type="ECO:0000256" key="6">
    <source>
        <dbReference type="HAMAP-Rule" id="MF_01251"/>
    </source>
</evidence>
<dbReference type="PANTHER" id="PTHR32331">
    <property type="entry name" value="UPF0313 PROTEIN YGIQ"/>
    <property type="match status" value="1"/>
</dbReference>
<dbReference type="NCBIfam" id="TIGR03904">
    <property type="entry name" value="SAM_YgiQ"/>
    <property type="match status" value="1"/>
</dbReference>
<keyword evidence="1 6" id="KW-0004">4Fe-4S</keyword>
<dbReference type="InterPro" id="IPR023404">
    <property type="entry name" value="rSAM_horseshoe"/>
</dbReference>
<evidence type="ECO:0000256" key="1">
    <source>
        <dbReference type="ARBA" id="ARBA00022485"/>
    </source>
</evidence>
<dbReference type="GO" id="GO:0005506">
    <property type="term" value="F:iron ion binding"/>
    <property type="evidence" value="ECO:0007669"/>
    <property type="project" value="UniProtKB-UniRule"/>
</dbReference>
<dbReference type="InterPro" id="IPR058240">
    <property type="entry name" value="rSAM_sf"/>
</dbReference>
<organism evidence="8 9">
    <name type="scientific">Candidatus Wallbacteria bacterium GWC2_49_35</name>
    <dbReference type="NCBI Taxonomy" id="1817813"/>
    <lineage>
        <taxon>Bacteria</taxon>
        <taxon>Candidatus Walliibacteriota</taxon>
    </lineage>
</organism>
<dbReference type="EMBL" id="MGFH01000027">
    <property type="protein sequence ID" value="OGM08018.1"/>
    <property type="molecule type" value="Genomic_DNA"/>
</dbReference>
<dbReference type="Gene3D" id="3.80.30.20">
    <property type="entry name" value="tm_1862 like domain"/>
    <property type="match status" value="1"/>
</dbReference>
<feature type="binding site" evidence="6">
    <location>
        <position position="307"/>
    </location>
    <ligand>
        <name>[4Fe-4S] cluster</name>
        <dbReference type="ChEBI" id="CHEBI:49883"/>
        <note>4Fe-4S-S-AdoMet</note>
    </ligand>
</feature>
<dbReference type="Pfam" id="PF08497">
    <property type="entry name" value="Radical_SAM_N"/>
    <property type="match status" value="1"/>
</dbReference>
<comment type="similarity">
    <text evidence="6">Belongs to the UPF0313 family.</text>
</comment>
<evidence type="ECO:0000313" key="8">
    <source>
        <dbReference type="EMBL" id="OGM08018.1"/>
    </source>
</evidence>
<feature type="domain" description="Radical SAM core" evidence="7">
    <location>
        <begin position="288"/>
        <end position="562"/>
    </location>
</feature>
<dbReference type="Proteomes" id="UP000178735">
    <property type="component" value="Unassembled WGS sequence"/>
</dbReference>
<evidence type="ECO:0000313" key="9">
    <source>
        <dbReference type="Proteomes" id="UP000178735"/>
    </source>
</evidence>
<name>A0A1F7X0X3_9BACT</name>
<dbReference type="SUPFAM" id="SSF102114">
    <property type="entry name" value="Radical SAM enzymes"/>
    <property type="match status" value="1"/>
</dbReference>
<dbReference type="InterPro" id="IPR007197">
    <property type="entry name" value="rSAM"/>
</dbReference>
<dbReference type="PROSITE" id="PS01278">
    <property type="entry name" value="MTTASE_RADICAL"/>
    <property type="match status" value="1"/>
</dbReference>
<evidence type="ECO:0000256" key="3">
    <source>
        <dbReference type="ARBA" id="ARBA00022723"/>
    </source>
</evidence>
<comment type="caution">
    <text evidence="8">The sequence shown here is derived from an EMBL/GenBank/DDBJ whole genome shotgun (WGS) entry which is preliminary data.</text>
</comment>
<evidence type="ECO:0000259" key="7">
    <source>
        <dbReference type="PROSITE" id="PS51918"/>
    </source>
</evidence>
<dbReference type="SFLD" id="SFLDG01069">
    <property type="entry name" value="UPF0313"/>
    <property type="match status" value="1"/>
</dbReference>
<dbReference type="SMART" id="SM00729">
    <property type="entry name" value="Elp3"/>
    <property type="match status" value="1"/>
</dbReference>
<dbReference type="PROSITE" id="PS51918">
    <property type="entry name" value="RADICAL_SAM"/>
    <property type="match status" value="1"/>
</dbReference>
<dbReference type="AlphaFoldDB" id="A0A1F7X0X3"/>
<evidence type="ECO:0000256" key="2">
    <source>
        <dbReference type="ARBA" id="ARBA00022691"/>
    </source>
</evidence>
<keyword evidence="4 6" id="KW-0408">Iron</keyword>
<dbReference type="InterPro" id="IPR006638">
    <property type="entry name" value="Elp3/MiaA/NifB-like_rSAM"/>
</dbReference>
<feature type="binding site" evidence="6">
    <location>
        <position position="310"/>
    </location>
    <ligand>
        <name>[4Fe-4S] cluster</name>
        <dbReference type="ChEBI" id="CHEBI:49883"/>
        <note>4Fe-4S-S-AdoMet</note>
    </ligand>
</feature>
<gene>
    <name evidence="8" type="ORF">A2008_03430</name>
</gene>
<dbReference type="InterPro" id="IPR022946">
    <property type="entry name" value="UPF0313"/>
</dbReference>
<comment type="cofactor">
    <cofactor evidence="6">
        <name>[4Fe-4S] cluster</name>
        <dbReference type="ChEBI" id="CHEBI:49883"/>
    </cofactor>
    <text evidence="6">Binds 1 [4Fe-4S] cluster. The cluster is coordinated with 3 cysteines and an exchangeable S-adenosyl-L-methionine.</text>
</comment>
<accession>A0A1F7X0X3</accession>
<feature type="binding site" evidence="6">
    <location>
        <position position="303"/>
    </location>
    <ligand>
        <name>[4Fe-4S] cluster</name>
        <dbReference type="ChEBI" id="CHEBI:49883"/>
        <note>4Fe-4S-S-AdoMet</note>
    </ligand>
</feature>
<sequence length="562" mass="62662">MDFLPTTREEFIKLKIDRPDIIIVTGDTYIDSPFIGAAVIGRYLQSKGFTVAIIAQPVIDGPDDITRLGEPNLFWGVTGGSIDSMVANYTPMKKFRNSDDLTPGGANDRRPDRAVIAYSNLIRRYFKNTRPIVLGGIEASLRRVTHFDFWSDSLRRSVLFDAKADLLVYGMGETAVLEIARKMKEGRDDYKYVRGVCYISKTPAAGYIELPAHEECVSDKLKFIEMFDTFYKNNDPLTAKGLFEKTGDRYLIHNPPAPVLTSEELDEIYGLGYSRALHPYYKKRGAVAALNTIDFSITTHRGCYGECNFCAIAVHQGRTVVSRGEESIIKEAEKITRMDNFKGYITDAGGATANMYAIECEKKLKTGACKDKRCLYPKACRSLEISHKKQIALLKKLRNVAGVKKVFVASGIRYDMVLCDAKHGAAYIDEIALHHVSGQLKLAPEHTEGAVAALMGKPGPDSLVEFKRKFDDASGQAGKDQFLTYYLIAAHPGCAEGDMAKMKKFVSKELKINPEQVQIFTPTPSTWSTLMYYTGMNPFTKEKIFVEKGDGAKLRQKKIITG</sequence>
<dbReference type="InterPro" id="IPR020612">
    <property type="entry name" value="Methylthiotransferase_CS"/>
</dbReference>
<proteinExistence type="inferred from homology"/>
<dbReference type="PANTHER" id="PTHR32331:SF0">
    <property type="entry name" value="UPF0313 PROTEIN YGIQ"/>
    <property type="match status" value="1"/>
</dbReference>
<dbReference type="SFLD" id="SFLDS00029">
    <property type="entry name" value="Radical_SAM"/>
    <property type="match status" value="1"/>
</dbReference>
<protein>
    <submittedName>
        <fullName evidence="8">YgiQ family radical SAM protein</fullName>
    </submittedName>
</protein>
<evidence type="ECO:0000256" key="4">
    <source>
        <dbReference type="ARBA" id="ARBA00023004"/>
    </source>
</evidence>
<keyword evidence="2 6" id="KW-0949">S-adenosyl-L-methionine</keyword>
<evidence type="ECO:0000256" key="5">
    <source>
        <dbReference type="ARBA" id="ARBA00023014"/>
    </source>
</evidence>
<reference evidence="8 9" key="1">
    <citation type="journal article" date="2016" name="Nat. Commun.">
        <title>Thousands of microbial genomes shed light on interconnected biogeochemical processes in an aquifer system.</title>
        <authorList>
            <person name="Anantharaman K."/>
            <person name="Brown C.T."/>
            <person name="Hug L.A."/>
            <person name="Sharon I."/>
            <person name="Castelle C.J."/>
            <person name="Probst A.J."/>
            <person name="Thomas B.C."/>
            <person name="Singh A."/>
            <person name="Wilkins M.J."/>
            <person name="Karaoz U."/>
            <person name="Brodie E.L."/>
            <person name="Williams K.H."/>
            <person name="Hubbard S.S."/>
            <person name="Banfield J.F."/>
        </authorList>
    </citation>
    <scope>NUCLEOTIDE SEQUENCE [LARGE SCALE GENOMIC DNA]</scope>
</reference>